<name>A0A2T3KBQ5_9GAMM</name>
<evidence type="ECO:0000313" key="2">
    <source>
        <dbReference type="Proteomes" id="UP000241426"/>
    </source>
</evidence>
<dbReference type="EMBL" id="PYNF01000038">
    <property type="protein sequence ID" value="PSU91254.1"/>
    <property type="molecule type" value="Genomic_DNA"/>
</dbReference>
<proteinExistence type="predicted"/>
<sequence length="80" mass="8969">MSIADKLLDINIVAQVKRDGAVNVLESIYEQAGYAHFKRVKWGRQYYDGIQFADGSVIAVKPTAFNCLTLVKLDFSNQIC</sequence>
<protein>
    <submittedName>
        <fullName evidence="1">Uncharacterized protein</fullName>
    </submittedName>
</protein>
<organism evidence="1 2">
    <name type="scientific">Photobacterium kishitanii</name>
    <dbReference type="NCBI Taxonomy" id="318456"/>
    <lineage>
        <taxon>Bacteria</taxon>
        <taxon>Pseudomonadati</taxon>
        <taxon>Pseudomonadota</taxon>
        <taxon>Gammaproteobacteria</taxon>
        <taxon>Vibrionales</taxon>
        <taxon>Vibrionaceae</taxon>
        <taxon>Photobacterium</taxon>
    </lineage>
</organism>
<evidence type="ECO:0000313" key="1">
    <source>
        <dbReference type="EMBL" id="PSU91254.1"/>
    </source>
</evidence>
<comment type="caution">
    <text evidence="1">The sequence shown here is derived from an EMBL/GenBank/DDBJ whole genome shotgun (WGS) entry which is preliminary data.</text>
</comment>
<dbReference type="AlphaFoldDB" id="A0A2T3KBQ5"/>
<accession>A0A2T3KBQ5</accession>
<dbReference type="RefSeq" id="WP_058120426.1">
    <property type="nucleotide sequence ID" value="NZ_JAUZMX010000001.1"/>
</dbReference>
<reference evidence="1 2" key="1">
    <citation type="submission" date="2018-01" db="EMBL/GenBank/DDBJ databases">
        <title>Whole genome sequencing of Histamine producing bacteria.</title>
        <authorList>
            <person name="Butler K."/>
        </authorList>
    </citation>
    <scope>NUCLEOTIDE SEQUENCE [LARGE SCALE GENOMIC DNA]</scope>
    <source>
        <strain evidence="1 2">FS-7.2</strain>
    </source>
</reference>
<gene>
    <name evidence="1" type="ORF">C9J27_23230</name>
</gene>
<dbReference type="Proteomes" id="UP000241426">
    <property type="component" value="Unassembled WGS sequence"/>
</dbReference>